<feature type="non-terminal residue" evidence="3">
    <location>
        <position position="1"/>
    </location>
</feature>
<evidence type="ECO:0000256" key="1">
    <source>
        <dbReference type="ARBA" id="ARBA00022857"/>
    </source>
</evidence>
<evidence type="ECO:0000259" key="2">
    <source>
        <dbReference type="Pfam" id="PF08240"/>
    </source>
</evidence>
<dbReference type="InterPro" id="IPR036291">
    <property type="entry name" value="NAD(P)-bd_dom_sf"/>
</dbReference>
<dbReference type="Proteomes" id="UP000194999">
    <property type="component" value="Unassembled WGS sequence"/>
</dbReference>
<dbReference type="InterPro" id="IPR051603">
    <property type="entry name" value="Zinc-ADH_QOR/CCCR"/>
</dbReference>
<dbReference type="AlphaFoldDB" id="A0A252AZT4"/>
<reference evidence="3 4" key="1">
    <citation type="submission" date="2014-06" db="EMBL/GenBank/DDBJ databases">
        <authorList>
            <person name="Ju J."/>
            <person name="Zhang J."/>
        </authorList>
    </citation>
    <scope>NUCLEOTIDE SEQUENCE [LARGE SCALE GENOMIC DNA]</scope>
    <source>
        <strain evidence="3">DmW_048</strain>
    </source>
</reference>
<dbReference type="PANTHER" id="PTHR44154:SF1">
    <property type="entry name" value="QUINONE OXIDOREDUCTASE"/>
    <property type="match status" value="1"/>
</dbReference>
<name>A0A252AZT4_9PROT</name>
<organism evidence="3 4">
    <name type="scientific">Acetobacter orientalis</name>
    <dbReference type="NCBI Taxonomy" id="146474"/>
    <lineage>
        <taxon>Bacteria</taxon>
        <taxon>Pseudomonadati</taxon>
        <taxon>Pseudomonadota</taxon>
        <taxon>Alphaproteobacteria</taxon>
        <taxon>Acetobacterales</taxon>
        <taxon>Acetobacteraceae</taxon>
        <taxon>Acetobacter</taxon>
    </lineage>
</organism>
<dbReference type="SUPFAM" id="SSF50129">
    <property type="entry name" value="GroES-like"/>
    <property type="match status" value="1"/>
</dbReference>
<feature type="non-terminal residue" evidence="3">
    <location>
        <position position="149"/>
    </location>
</feature>
<accession>A0A252AZT4</accession>
<dbReference type="Gene3D" id="3.40.50.720">
    <property type="entry name" value="NAD(P)-binding Rossmann-like Domain"/>
    <property type="match status" value="1"/>
</dbReference>
<dbReference type="Gene3D" id="3.90.180.10">
    <property type="entry name" value="Medium-chain alcohol dehydrogenases, catalytic domain"/>
    <property type="match status" value="1"/>
</dbReference>
<dbReference type="PANTHER" id="PTHR44154">
    <property type="entry name" value="QUINONE OXIDOREDUCTASE"/>
    <property type="match status" value="1"/>
</dbReference>
<dbReference type="Pfam" id="PF08240">
    <property type="entry name" value="ADH_N"/>
    <property type="match status" value="1"/>
</dbReference>
<proteinExistence type="predicted"/>
<dbReference type="InterPro" id="IPR011032">
    <property type="entry name" value="GroES-like_sf"/>
</dbReference>
<evidence type="ECO:0000313" key="3">
    <source>
        <dbReference type="EMBL" id="OUI97524.1"/>
    </source>
</evidence>
<dbReference type="InterPro" id="IPR013154">
    <property type="entry name" value="ADH-like_N"/>
</dbReference>
<evidence type="ECO:0000313" key="4">
    <source>
        <dbReference type="Proteomes" id="UP000194999"/>
    </source>
</evidence>
<protein>
    <submittedName>
        <fullName evidence="3">Zn-dependent oxidoreductase</fullName>
    </submittedName>
</protein>
<dbReference type="SUPFAM" id="SSF51735">
    <property type="entry name" value="NAD(P)-binding Rossmann-fold domains"/>
    <property type="match status" value="1"/>
</dbReference>
<feature type="domain" description="Alcohol dehydrogenase-like N-terminal" evidence="2">
    <location>
        <begin position="10"/>
        <end position="38"/>
    </location>
</feature>
<gene>
    <name evidence="3" type="ORF">HK15_02510</name>
</gene>
<dbReference type="RefSeq" id="WP_143296206.1">
    <property type="nucleotide sequence ID" value="NZ_JOOY01000142.1"/>
</dbReference>
<sequence length="149" mass="15627">SAAPEKEQWRVLGWDAAGTIVAVGADVTGFSVGDEVFYAGALIRSGTNAAFHLVDERLVGRKPRSLNWAEAAALPLTALTAWEMLFDRLDVRRSVPGTAPALLIIGGAGGVGSMAIQLARALTGLTIIATASRPETQEWVTSLGAHYVV</sequence>
<comment type="caution">
    <text evidence="3">The sequence shown here is derived from an EMBL/GenBank/DDBJ whole genome shotgun (WGS) entry which is preliminary data.</text>
</comment>
<keyword evidence="1" id="KW-0521">NADP</keyword>
<dbReference type="EMBL" id="JOOY01000142">
    <property type="protein sequence ID" value="OUI97524.1"/>
    <property type="molecule type" value="Genomic_DNA"/>
</dbReference>